<evidence type="ECO:0000256" key="2">
    <source>
        <dbReference type="ARBA" id="ARBA00023125"/>
    </source>
</evidence>
<keyword evidence="3" id="KW-0804">Transcription</keyword>
<dbReference type="Pfam" id="PF13404">
    <property type="entry name" value="HTH_AsnC-type"/>
    <property type="match status" value="2"/>
</dbReference>
<keyword evidence="1" id="KW-0805">Transcription regulation</keyword>
<dbReference type="EMBL" id="JAOZYC010000128">
    <property type="protein sequence ID" value="MEB8340026.1"/>
    <property type="molecule type" value="Genomic_DNA"/>
</dbReference>
<proteinExistence type="predicted"/>
<dbReference type="Proteomes" id="UP001354931">
    <property type="component" value="Unassembled WGS sequence"/>
</dbReference>
<organism evidence="5 6">
    <name type="scientific">Streptomyces endophyticus</name>
    <dbReference type="NCBI Taxonomy" id="714166"/>
    <lineage>
        <taxon>Bacteria</taxon>
        <taxon>Bacillati</taxon>
        <taxon>Actinomycetota</taxon>
        <taxon>Actinomycetes</taxon>
        <taxon>Kitasatosporales</taxon>
        <taxon>Streptomycetaceae</taxon>
        <taxon>Streptomyces</taxon>
    </lineage>
</organism>
<sequence length="345" mass="37481">MLENGSLYGLVPESAAFEEADLALIDALQTDPRAPWSRVGPAVGIDATTAARRWTRLERAGLAWVTAYAGPTTATVAYVEVTCTPGELEELTAGLVRLPWVFSAEHVVGDYDLLLSVAAPDLPALGRRVSDDLGRLPGVRGTRTRLSMRLYQEGSGWKVRALDRAGRARLTTAGPGPGAPSRPFRPRDEVDLALLRELGANGRAGYAELAEAVGVGESTVRRRLARELRDREILLRCDLAQQLAGWPALATYRATVPHGELDRTGSALARLPQMRLCTSVTGSCNLLFQVWLRDLDGMATLEAALDDRFPALRVEDRTVTLRTVKRMGRVLDDRGRAAGYVPVGF</sequence>
<evidence type="ECO:0000313" key="5">
    <source>
        <dbReference type="EMBL" id="MEB8340026.1"/>
    </source>
</evidence>
<dbReference type="InterPro" id="IPR019887">
    <property type="entry name" value="Tscrpt_reg_AsnC/Lrp_C"/>
</dbReference>
<dbReference type="Pfam" id="PF01037">
    <property type="entry name" value="AsnC_trans_reg"/>
    <property type="match status" value="1"/>
</dbReference>
<dbReference type="PANTHER" id="PTHR30154">
    <property type="entry name" value="LEUCINE-RESPONSIVE REGULATORY PROTEIN"/>
    <property type="match status" value="1"/>
</dbReference>
<dbReference type="InterPro" id="IPR019888">
    <property type="entry name" value="Tscrpt_reg_AsnC-like"/>
</dbReference>
<dbReference type="Gene3D" id="3.30.70.920">
    <property type="match status" value="1"/>
</dbReference>
<dbReference type="RefSeq" id="WP_326018620.1">
    <property type="nucleotide sequence ID" value="NZ_JAOZYC010000128.1"/>
</dbReference>
<protein>
    <submittedName>
        <fullName evidence="5">Lrp/AsnC family transcriptional regulator</fullName>
    </submittedName>
</protein>
<accession>A0ABU6F7M2</accession>
<dbReference type="SUPFAM" id="SSF46785">
    <property type="entry name" value="Winged helix' DNA-binding domain"/>
    <property type="match status" value="2"/>
</dbReference>
<dbReference type="SMART" id="SM00344">
    <property type="entry name" value="HTH_ASNC"/>
    <property type="match status" value="2"/>
</dbReference>
<reference evidence="5 6" key="1">
    <citation type="submission" date="2022-10" db="EMBL/GenBank/DDBJ databases">
        <authorList>
            <person name="Xie J."/>
            <person name="Shen N."/>
        </authorList>
    </citation>
    <scope>NUCLEOTIDE SEQUENCE [LARGE SCALE GENOMIC DNA]</scope>
    <source>
        <strain evidence="5 6">YIM65594</strain>
    </source>
</reference>
<dbReference type="SUPFAM" id="SSF54909">
    <property type="entry name" value="Dimeric alpha+beta barrel"/>
    <property type="match status" value="1"/>
</dbReference>
<gene>
    <name evidence="5" type="ORF">OKJ99_21275</name>
</gene>
<dbReference type="PRINTS" id="PR00033">
    <property type="entry name" value="HTHASNC"/>
</dbReference>
<evidence type="ECO:0000259" key="4">
    <source>
        <dbReference type="PROSITE" id="PS50956"/>
    </source>
</evidence>
<dbReference type="InterPro" id="IPR000485">
    <property type="entry name" value="AsnC-type_HTH_dom"/>
</dbReference>
<evidence type="ECO:0000256" key="3">
    <source>
        <dbReference type="ARBA" id="ARBA00023163"/>
    </source>
</evidence>
<dbReference type="InterPro" id="IPR036390">
    <property type="entry name" value="WH_DNA-bd_sf"/>
</dbReference>
<dbReference type="PANTHER" id="PTHR30154:SF34">
    <property type="entry name" value="TRANSCRIPTIONAL REGULATOR AZLB"/>
    <property type="match status" value="1"/>
</dbReference>
<evidence type="ECO:0000256" key="1">
    <source>
        <dbReference type="ARBA" id="ARBA00023015"/>
    </source>
</evidence>
<evidence type="ECO:0000313" key="6">
    <source>
        <dbReference type="Proteomes" id="UP001354931"/>
    </source>
</evidence>
<dbReference type="PROSITE" id="PS50956">
    <property type="entry name" value="HTH_ASNC_2"/>
    <property type="match status" value="1"/>
</dbReference>
<dbReference type="Gene3D" id="1.10.10.10">
    <property type="entry name" value="Winged helix-like DNA-binding domain superfamily/Winged helix DNA-binding domain"/>
    <property type="match status" value="2"/>
</dbReference>
<dbReference type="InterPro" id="IPR011008">
    <property type="entry name" value="Dimeric_a/b-barrel"/>
</dbReference>
<dbReference type="InterPro" id="IPR036388">
    <property type="entry name" value="WH-like_DNA-bd_sf"/>
</dbReference>
<comment type="caution">
    <text evidence="5">The sequence shown here is derived from an EMBL/GenBank/DDBJ whole genome shotgun (WGS) entry which is preliminary data.</text>
</comment>
<keyword evidence="6" id="KW-1185">Reference proteome</keyword>
<keyword evidence="2" id="KW-0238">DNA-binding</keyword>
<name>A0ABU6F7M2_9ACTN</name>
<feature type="domain" description="HTH asnC-type" evidence="4">
    <location>
        <begin position="188"/>
        <end position="247"/>
    </location>
</feature>